<sequence>MTQMTTSIAYGDDIFCQDIAVLVPTVTSGEASPNSPSSESSGSETKKRRRPTILDELKYLRAKHDELSTQLEQLRAITSIVPIESEWASRAATQAQAAQQALYENAQLQGLLDDQMKLLATLQRAFTRRPKLCAYSAMASWKRACLGLTDRRATLTRVLDDHYDKLSTEYVRHDLHTHEASRERYTHIQLDESADGDEASLALHSTVCHSWPVPYTTLAELLWNMITTPMPEVNGLSNTLNESFGTEMTYAHHVATTFPAHFPPIQSRIAARKYVEASRVVLVWRSILEDALTPWNPQQLVGNEATWMVVSDQGDGTCRLLTHAQMRPPILPPNATDDSLSLPPGVFAECFLGHFQVGANMFEALIQSKLAAAP</sequence>
<dbReference type="InParanoid" id="T0Q0U8"/>
<dbReference type="STRING" id="1156394.T0Q0U8"/>
<dbReference type="VEuPathDB" id="FungiDB:SDRG_14010"/>
<dbReference type="RefSeq" id="XP_008618335.1">
    <property type="nucleotide sequence ID" value="XM_008620113.1"/>
</dbReference>
<keyword evidence="3" id="KW-1185">Reference proteome</keyword>
<name>T0Q0U8_SAPDV</name>
<proteinExistence type="predicted"/>
<evidence type="ECO:0008006" key="4">
    <source>
        <dbReference type="Google" id="ProtNLM"/>
    </source>
</evidence>
<dbReference type="Proteomes" id="UP000030762">
    <property type="component" value="Unassembled WGS sequence"/>
</dbReference>
<accession>T0Q0U8</accession>
<protein>
    <recommendedName>
        <fullName evidence="4">START domain-containing protein</fullName>
    </recommendedName>
</protein>
<dbReference type="OMA" id="PIESEWA"/>
<dbReference type="OrthoDB" id="73069at2759"/>
<gene>
    <name evidence="2" type="ORF">SDRG_14010</name>
</gene>
<reference evidence="2 3" key="1">
    <citation type="submission" date="2012-04" db="EMBL/GenBank/DDBJ databases">
        <title>The Genome Sequence of Saprolegnia declina VS20.</title>
        <authorList>
            <consortium name="The Broad Institute Genome Sequencing Platform"/>
            <person name="Russ C."/>
            <person name="Nusbaum C."/>
            <person name="Tyler B."/>
            <person name="van West P."/>
            <person name="Dieguez-Uribeondo J."/>
            <person name="de Bruijn I."/>
            <person name="Tripathy S."/>
            <person name="Jiang R."/>
            <person name="Young S.K."/>
            <person name="Zeng Q."/>
            <person name="Gargeya S."/>
            <person name="Fitzgerald M."/>
            <person name="Haas B."/>
            <person name="Abouelleil A."/>
            <person name="Alvarado L."/>
            <person name="Arachchi H.M."/>
            <person name="Berlin A."/>
            <person name="Chapman S.B."/>
            <person name="Goldberg J."/>
            <person name="Griggs A."/>
            <person name="Gujja S."/>
            <person name="Hansen M."/>
            <person name="Howarth C."/>
            <person name="Imamovic A."/>
            <person name="Larimer J."/>
            <person name="McCowen C."/>
            <person name="Montmayeur A."/>
            <person name="Murphy C."/>
            <person name="Neiman D."/>
            <person name="Pearson M."/>
            <person name="Priest M."/>
            <person name="Roberts A."/>
            <person name="Saif S."/>
            <person name="Shea T."/>
            <person name="Sisk P."/>
            <person name="Sykes S."/>
            <person name="Wortman J."/>
            <person name="Nusbaum C."/>
            <person name="Birren B."/>
        </authorList>
    </citation>
    <scope>NUCLEOTIDE SEQUENCE [LARGE SCALE GENOMIC DNA]</scope>
    <source>
        <strain evidence="2 3">VS20</strain>
    </source>
</reference>
<feature type="region of interest" description="Disordered" evidence="1">
    <location>
        <begin position="27"/>
        <end position="49"/>
    </location>
</feature>
<organism evidence="2 3">
    <name type="scientific">Saprolegnia diclina (strain VS20)</name>
    <dbReference type="NCBI Taxonomy" id="1156394"/>
    <lineage>
        <taxon>Eukaryota</taxon>
        <taxon>Sar</taxon>
        <taxon>Stramenopiles</taxon>
        <taxon>Oomycota</taxon>
        <taxon>Saprolegniomycetes</taxon>
        <taxon>Saprolegniales</taxon>
        <taxon>Saprolegniaceae</taxon>
        <taxon>Saprolegnia</taxon>
    </lineage>
</organism>
<dbReference type="GeneID" id="19954737"/>
<evidence type="ECO:0000313" key="2">
    <source>
        <dbReference type="EMBL" id="EQC28186.1"/>
    </source>
</evidence>
<evidence type="ECO:0000256" key="1">
    <source>
        <dbReference type="SAM" id="MobiDB-lite"/>
    </source>
</evidence>
<evidence type="ECO:0000313" key="3">
    <source>
        <dbReference type="Proteomes" id="UP000030762"/>
    </source>
</evidence>
<dbReference type="EMBL" id="JH767197">
    <property type="protein sequence ID" value="EQC28186.1"/>
    <property type="molecule type" value="Genomic_DNA"/>
</dbReference>
<feature type="compositionally biased region" description="Low complexity" evidence="1">
    <location>
        <begin position="28"/>
        <end position="43"/>
    </location>
</feature>
<dbReference type="AlphaFoldDB" id="T0Q0U8"/>